<dbReference type="EMBL" id="AWVI01000087">
    <property type="protein sequence ID" value="ERK42438.1"/>
    <property type="molecule type" value="Genomic_DNA"/>
</dbReference>
<feature type="binding site" evidence="2">
    <location>
        <position position="235"/>
    </location>
    <ligand>
        <name>Fe cation</name>
        <dbReference type="ChEBI" id="CHEBI:24875"/>
    </ligand>
</feature>
<gene>
    <name evidence="4" type="ORF">HMPREF0367_01653</name>
</gene>
<dbReference type="PATRIC" id="fig|649755.3.peg.1525"/>
<dbReference type="AlphaFoldDB" id="U2QMB5"/>
<evidence type="ECO:0000256" key="1">
    <source>
        <dbReference type="ARBA" id="ARBA00022729"/>
    </source>
</evidence>
<evidence type="ECO:0000256" key="3">
    <source>
        <dbReference type="SAM" id="SignalP"/>
    </source>
</evidence>
<dbReference type="GO" id="GO:0046872">
    <property type="term" value="F:metal ion binding"/>
    <property type="evidence" value="ECO:0007669"/>
    <property type="project" value="UniProtKB-KW"/>
</dbReference>
<sequence>MGERTMKKLGVLAMAGMMALATGCQAQTSTLTEDTTSLSGSLTVYTSQPEEDIQALVEGFNEIYPDVTVDIFRSGTEEVVSKVLAEKEVGSVLADVLLVSDATTFEALKAEDILESYESPELEGISEEYYDTDHTYTGTKILTTGVVYNTDLVDGEVKGFADLTGEAAKDNVVMPSPLYSGAASYNLSVLTQTDGFGWDFYQALKDNNVAVEQGNGTVLQAVTDGTKAYGMIVDYMALRAKADGAKVEFVYPEEGSLVITEPIGMVKDCANSDQAKAFIDYILSEEGQTKTAEIGYTPIKEGVEAPEGFKKADEINAISVDIEKVVETKEADKEQFATMFGA</sequence>
<name>U2QMB5_9FIRM</name>
<evidence type="ECO:0000313" key="5">
    <source>
        <dbReference type="Proteomes" id="UP000016658"/>
    </source>
</evidence>
<dbReference type="CDD" id="cd13547">
    <property type="entry name" value="PBP2_Fbp_like_2"/>
    <property type="match status" value="1"/>
</dbReference>
<feature type="signal peptide" evidence="3">
    <location>
        <begin position="1"/>
        <end position="26"/>
    </location>
</feature>
<feature type="chain" id="PRO_5004633382" evidence="3">
    <location>
        <begin position="27"/>
        <end position="342"/>
    </location>
</feature>
<dbReference type="SUPFAM" id="SSF53850">
    <property type="entry name" value="Periplasmic binding protein-like II"/>
    <property type="match status" value="1"/>
</dbReference>
<dbReference type="Proteomes" id="UP000016658">
    <property type="component" value="Unassembled WGS sequence"/>
</dbReference>
<protein>
    <submittedName>
        <fullName evidence="4">ABC transporter, solute-binding protein</fullName>
    </submittedName>
</protein>
<dbReference type="Gene3D" id="3.40.190.10">
    <property type="entry name" value="Periplasmic binding protein-like II"/>
    <property type="match status" value="2"/>
</dbReference>
<dbReference type="PIRSF" id="PIRSF002825">
    <property type="entry name" value="CfbpA"/>
    <property type="match status" value="1"/>
</dbReference>
<reference evidence="4 5" key="1">
    <citation type="submission" date="2013-06" db="EMBL/GenBank/DDBJ databases">
        <authorList>
            <person name="Weinstock G."/>
            <person name="Sodergren E."/>
            <person name="Lobos E.A."/>
            <person name="Fulton L."/>
            <person name="Fulton R."/>
            <person name="Courtney L."/>
            <person name="Fronick C."/>
            <person name="O'Laughlin M."/>
            <person name="Godfrey J."/>
            <person name="Wilson R.M."/>
            <person name="Miner T."/>
            <person name="Farmer C."/>
            <person name="Delehaunty K."/>
            <person name="Cordes M."/>
            <person name="Minx P."/>
            <person name="Tomlinson C."/>
            <person name="Chen J."/>
            <person name="Wollam A."/>
            <person name="Pepin K.H."/>
            <person name="Bhonagiri V."/>
            <person name="Zhang X."/>
            <person name="Warren W."/>
            <person name="Mitreva M."/>
            <person name="Mardis E.R."/>
            <person name="Wilson R.K."/>
        </authorList>
    </citation>
    <scope>NUCLEOTIDE SEQUENCE [LARGE SCALE GENOMIC DNA]</scope>
    <source>
        <strain evidence="4 5">ATCC 27803</strain>
    </source>
</reference>
<comment type="caution">
    <text evidence="4">The sequence shown here is derived from an EMBL/GenBank/DDBJ whole genome shotgun (WGS) entry which is preliminary data.</text>
</comment>
<proteinExistence type="predicted"/>
<dbReference type="PANTHER" id="PTHR30006">
    <property type="entry name" value="THIAMINE-BINDING PERIPLASMIC PROTEIN-RELATED"/>
    <property type="match status" value="1"/>
</dbReference>
<evidence type="ECO:0000256" key="2">
    <source>
        <dbReference type="PIRSR" id="PIRSR002825-1"/>
    </source>
</evidence>
<dbReference type="InterPro" id="IPR026045">
    <property type="entry name" value="Ferric-bd"/>
</dbReference>
<organism evidence="4 5">
    <name type="scientific">Faecalitalea cylindroides ATCC 27803</name>
    <dbReference type="NCBI Taxonomy" id="649755"/>
    <lineage>
        <taxon>Bacteria</taxon>
        <taxon>Bacillati</taxon>
        <taxon>Bacillota</taxon>
        <taxon>Erysipelotrichia</taxon>
        <taxon>Erysipelotrichales</taxon>
        <taxon>Erysipelotrichaceae</taxon>
        <taxon>Faecalitalea</taxon>
    </lineage>
</organism>
<accession>U2QMB5</accession>
<dbReference type="PROSITE" id="PS51257">
    <property type="entry name" value="PROKAR_LIPOPROTEIN"/>
    <property type="match status" value="1"/>
</dbReference>
<keyword evidence="1 3" id="KW-0732">Signal</keyword>
<keyword evidence="2" id="KW-0479">Metal-binding</keyword>
<evidence type="ECO:0000313" key="4">
    <source>
        <dbReference type="EMBL" id="ERK42438.1"/>
    </source>
</evidence>
<keyword evidence="2" id="KW-0408">Iron</keyword>
<dbReference type="Pfam" id="PF13343">
    <property type="entry name" value="SBP_bac_6"/>
    <property type="match status" value="1"/>
</dbReference>
<dbReference type="HOGENOM" id="CLU_026974_0_0_9"/>